<keyword evidence="2" id="KW-1185">Reference proteome</keyword>
<dbReference type="VEuPathDB" id="FungiDB:PSTT_09531"/>
<gene>
    <name evidence="1" type="ORF">PSTT_09531</name>
</gene>
<dbReference type="EMBL" id="PKSL01000094">
    <property type="protein sequence ID" value="POW05766.1"/>
    <property type="molecule type" value="Genomic_DNA"/>
</dbReference>
<protein>
    <submittedName>
        <fullName evidence="1">Uncharacterized protein</fullName>
    </submittedName>
</protein>
<dbReference type="Proteomes" id="UP000239156">
    <property type="component" value="Unassembled WGS sequence"/>
</dbReference>
<evidence type="ECO:0000313" key="2">
    <source>
        <dbReference type="Proteomes" id="UP000239156"/>
    </source>
</evidence>
<dbReference type="AlphaFoldDB" id="A0A2S4V898"/>
<comment type="caution">
    <text evidence="1">The sequence shown here is derived from an EMBL/GenBank/DDBJ whole genome shotgun (WGS) entry which is preliminary data.</text>
</comment>
<reference evidence="1" key="1">
    <citation type="submission" date="2017-12" db="EMBL/GenBank/DDBJ databases">
        <title>Gene loss provides genomic basis for host adaptation in cereal stripe rust fungi.</title>
        <authorList>
            <person name="Xia C."/>
        </authorList>
    </citation>
    <scope>NUCLEOTIDE SEQUENCE [LARGE SCALE GENOMIC DNA]</scope>
    <source>
        <strain evidence="1">93-210</strain>
    </source>
</reference>
<organism evidence="1 2">
    <name type="scientific">Puccinia striiformis</name>
    <dbReference type="NCBI Taxonomy" id="27350"/>
    <lineage>
        <taxon>Eukaryota</taxon>
        <taxon>Fungi</taxon>
        <taxon>Dikarya</taxon>
        <taxon>Basidiomycota</taxon>
        <taxon>Pucciniomycotina</taxon>
        <taxon>Pucciniomycetes</taxon>
        <taxon>Pucciniales</taxon>
        <taxon>Pucciniaceae</taxon>
        <taxon>Puccinia</taxon>
    </lineage>
</organism>
<proteinExistence type="predicted"/>
<accession>A0A2S4V898</accession>
<sequence length="68" mass="7588">MITQLAGFEILRGRQSIAIGRQILSIASSARSLRHTNCLQCHVSRENYITIPSGIDRDELYAKGCKLI</sequence>
<name>A0A2S4V898_9BASI</name>
<evidence type="ECO:0000313" key="1">
    <source>
        <dbReference type="EMBL" id="POW05766.1"/>
    </source>
</evidence>